<feature type="transmembrane region" description="Helical" evidence="18">
    <location>
        <begin position="113"/>
        <end position="135"/>
    </location>
</feature>
<dbReference type="Proteomes" id="UP000824540">
    <property type="component" value="Unassembled WGS sequence"/>
</dbReference>
<name>A0A8T2P558_9TELE</name>
<evidence type="ECO:0000313" key="20">
    <source>
        <dbReference type="EMBL" id="KAG9344742.1"/>
    </source>
</evidence>
<evidence type="ECO:0000256" key="7">
    <source>
        <dbReference type="ARBA" id="ARBA00023040"/>
    </source>
</evidence>
<dbReference type="InterPro" id="IPR017452">
    <property type="entry name" value="GPCR_Rhodpsn_7TM"/>
</dbReference>
<dbReference type="PRINTS" id="PR00425">
    <property type="entry name" value="BRADYKININR"/>
</dbReference>
<dbReference type="GO" id="GO:0006955">
    <property type="term" value="P:immune response"/>
    <property type="evidence" value="ECO:0007669"/>
    <property type="project" value="TreeGrafter"/>
</dbReference>
<evidence type="ECO:0000256" key="13">
    <source>
        <dbReference type="ARBA" id="ARBA00023224"/>
    </source>
</evidence>
<dbReference type="InterPro" id="IPR000276">
    <property type="entry name" value="GPCR_Rhodpsn"/>
</dbReference>
<keyword evidence="4" id="KW-0597">Phosphoprotein</keyword>
<evidence type="ECO:0000256" key="2">
    <source>
        <dbReference type="ARBA" id="ARBA00013512"/>
    </source>
</evidence>
<comment type="subunit">
    <text evidence="16">Forms a complex with PECAM1 and GNAQ. Interacts with PECAM1.</text>
</comment>
<dbReference type="SUPFAM" id="SSF81321">
    <property type="entry name" value="Family A G protein-coupled receptor-like"/>
    <property type="match status" value="1"/>
</dbReference>
<dbReference type="GO" id="GO:0042310">
    <property type="term" value="P:vasoconstriction"/>
    <property type="evidence" value="ECO:0007669"/>
    <property type="project" value="InterPro"/>
</dbReference>
<evidence type="ECO:0000256" key="3">
    <source>
        <dbReference type="ARBA" id="ARBA00022475"/>
    </source>
</evidence>
<keyword evidence="21" id="KW-1185">Reference proteome</keyword>
<dbReference type="GO" id="GO:0016493">
    <property type="term" value="F:C-C chemokine receptor activity"/>
    <property type="evidence" value="ECO:0007669"/>
    <property type="project" value="TreeGrafter"/>
</dbReference>
<evidence type="ECO:0000256" key="8">
    <source>
        <dbReference type="ARBA" id="ARBA00023136"/>
    </source>
</evidence>
<evidence type="ECO:0000256" key="5">
    <source>
        <dbReference type="ARBA" id="ARBA00022692"/>
    </source>
</evidence>
<comment type="subcellular location">
    <subcellularLocation>
        <location evidence="1">Cell membrane</location>
        <topology evidence="1">Multi-pass membrane protein</topology>
    </subcellularLocation>
</comment>
<evidence type="ECO:0000256" key="6">
    <source>
        <dbReference type="ARBA" id="ARBA00022989"/>
    </source>
</evidence>
<evidence type="ECO:0000313" key="21">
    <source>
        <dbReference type="Proteomes" id="UP000824540"/>
    </source>
</evidence>
<keyword evidence="8 18" id="KW-0472">Membrane</keyword>
<feature type="transmembrane region" description="Helical" evidence="18">
    <location>
        <begin position="385"/>
        <end position="409"/>
    </location>
</feature>
<sequence>MPYPTEAPLLKLTSTPMRNWTDPCPDTTAWDWVYTLQPAYMAVICVLGAVGNAFVVSVLCLQRKRRASVAEVYLCNLAVADLVLVSCLPFWAVTVAHEFHWHFGTLMCKLVNVAISANYFCSVLSLMLVSIDRYLALARPLTFGRLRGGPGRARRLCLAIWVASLVLSLPTLLFRKVKRIPELDMDACVLDFPHNAWRIQRNVTSNVVGFLVPVTVLAFCTCQVVTSLRQRWNQSRGTRLGVGQEVWPGMEKKRKATRLVMVVFVAFLLCWLPHQLLRFLDTLDQLQVLTGCTWGYILDIGTQMSTYLAYMNSALNPFLYVLMGKNFRSKAKEVFQNVLSNRGERSKSSYTVHLTSTVQHMQSTKHGAGLLNSGSLVLPSLCDPACLLSLVLGFLELGLGFLGIGFVWLGRL</sequence>
<keyword evidence="7 17" id="KW-0297">G-protein coupled receptor</keyword>
<evidence type="ECO:0000256" key="9">
    <source>
        <dbReference type="ARBA" id="ARBA00023139"/>
    </source>
</evidence>
<dbReference type="GO" id="GO:0019722">
    <property type="term" value="P:calcium-mediated signaling"/>
    <property type="evidence" value="ECO:0007669"/>
    <property type="project" value="TreeGrafter"/>
</dbReference>
<dbReference type="AlphaFoldDB" id="A0A8T2P558"/>
<keyword evidence="13 17" id="KW-0807">Transducer</keyword>
<dbReference type="InterPro" id="IPR050119">
    <property type="entry name" value="CCR1-9-like"/>
</dbReference>
<dbReference type="GO" id="GO:0004947">
    <property type="term" value="F:bradykinin receptor activity"/>
    <property type="evidence" value="ECO:0007669"/>
    <property type="project" value="InterPro"/>
</dbReference>
<dbReference type="GO" id="GO:0007204">
    <property type="term" value="P:positive regulation of cytosolic calcium ion concentration"/>
    <property type="evidence" value="ECO:0007669"/>
    <property type="project" value="TreeGrafter"/>
</dbReference>
<dbReference type="PROSITE" id="PS50262">
    <property type="entry name" value="G_PROTEIN_RECEP_F1_2"/>
    <property type="match status" value="1"/>
</dbReference>
<evidence type="ECO:0000256" key="11">
    <source>
        <dbReference type="ARBA" id="ARBA00023170"/>
    </source>
</evidence>
<gene>
    <name evidence="20" type="ORF">JZ751_010429</name>
</gene>
<evidence type="ECO:0000256" key="16">
    <source>
        <dbReference type="ARBA" id="ARBA00025954"/>
    </source>
</evidence>
<dbReference type="Pfam" id="PF00001">
    <property type="entry name" value="7tm_1"/>
    <property type="match status" value="1"/>
</dbReference>
<dbReference type="EMBL" id="JAFBMS010000019">
    <property type="protein sequence ID" value="KAG9344742.1"/>
    <property type="molecule type" value="Genomic_DNA"/>
</dbReference>
<reference evidence="20" key="1">
    <citation type="thesis" date="2021" institute="BYU ScholarsArchive" country="Provo, UT, USA">
        <title>Applications of and Algorithms for Genome Assembly and Genomic Analyses with an Emphasis on Marine Teleosts.</title>
        <authorList>
            <person name="Pickett B.D."/>
        </authorList>
    </citation>
    <scope>NUCLEOTIDE SEQUENCE</scope>
    <source>
        <strain evidence="20">HI-2016</strain>
    </source>
</reference>
<comment type="function">
    <text evidence="15">Receptor for bradykinin. It is associated with G proteins that activate a phosphatidylinositol-calcium second messenger system.</text>
</comment>
<keyword evidence="12" id="KW-0325">Glycoprotein</keyword>
<feature type="transmembrane region" description="Helical" evidence="18">
    <location>
        <begin position="156"/>
        <end position="174"/>
    </location>
</feature>
<organism evidence="20 21">
    <name type="scientific">Albula glossodonta</name>
    <name type="common">roundjaw bonefish</name>
    <dbReference type="NCBI Taxonomy" id="121402"/>
    <lineage>
        <taxon>Eukaryota</taxon>
        <taxon>Metazoa</taxon>
        <taxon>Chordata</taxon>
        <taxon>Craniata</taxon>
        <taxon>Vertebrata</taxon>
        <taxon>Euteleostomi</taxon>
        <taxon>Actinopterygii</taxon>
        <taxon>Neopterygii</taxon>
        <taxon>Teleostei</taxon>
        <taxon>Albuliformes</taxon>
        <taxon>Albulidae</taxon>
        <taxon>Albula</taxon>
    </lineage>
</organism>
<feature type="domain" description="G-protein coupled receptors family 1 profile" evidence="19">
    <location>
        <begin position="51"/>
        <end position="320"/>
    </location>
</feature>
<evidence type="ECO:0000256" key="17">
    <source>
        <dbReference type="RuleBase" id="RU000688"/>
    </source>
</evidence>
<keyword evidence="9" id="KW-0564">Palmitate</keyword>
<feature type="transmembrane region" description="Helical" evidence="18">
    <location>
        <begin position="259"/>
        <end position="277"/>
    </location>
</feature>
<proteinExistence type="inferred from homology"/>
<dbReference type="PRINTS" id="PR00994">
    <property type="entry name" value="BRADYKINNB2R"/>
</dbReference>
<dbReference type="InterPro" id="IPR000496">
    <property type="entry name" value="Brdyknn_rcpt"/>
</dbReference>
<dbReference type="InterPro" id="IPR001504">
    <property type="entry name" value="Brdyknn_2_rcpt"/>
</dbReference>
<dbReference type="PANTHER" id="PTHR10489">
    <property type="entry name" value="CELL ADHESION MOLECULE"/>
    <property type="match status" value="1"/>
</dbReference>
<evidence type="ECO:0000256" key="14">
    <source>
        <dbReference type="ARBA" id="ARBA00023288"/>
    </source>
</evidence>
<evidence type="ECO:0000256" key="1">
    <source>
        <dbReference type="ARBA" id="ARBA00004651"/>
    </source>
</evidence>
<keyword evidence="6 18" id="KW-1133">Transmembrane helix</keyword>
<evidence type="ECO:0000256" key="12">
    <source>
        <dbReference type="ARBA" id="ARBA00023180"/>
    </source>
</evidence>
<dbReference type="GO" id="GO:0060326">
    <property type="term" value="P:cell chemotaxis"/>
    <property type="evidence" value="ECO:0007669"/>
    <property type="project" value="TreeGrafter"/>
</dbReference>
<keyword evidence="3" id="KW-1003">Cell membrane</keyword>
<comment type="similarity">
    <text evidence="17">Belongs to the G-protein coupled receptor 1 family.</text>
</comment>
<feature type="transmembrane region" description="Helical" evidence="18">
    <location>
        <begin position="73"/>
        <end position="93"/>
    </location>
</feature>
<dbReference type="Gene3D" id="1.20.1070.10">
    <property type="entry name" value="Rhodopsin 7-helix transmembrane proteins"/>
    <property type="match status" value="1"/>
</dbReference>
<feature type="transmembrane region" description="Helical" evidence="18">
    <location>
        <begin position="304"/>
        <end position="323"/>
    </location>
</feature>
<dbReference type="OrthoDB" id="6076970at2759"/>
<evidence type="ECO:0000256" key="15">
    <source>
        <dbReference type="ARBA" id="ARBA00025423"/>
    </source>
</evidence>
<evidence type="ECO:0000256" key="4">
    <source>
        <dbReference type="ARBA" id="ARBA00022553"/>
    </source>
</evidence>
<dbReference type="GO" id="GO:0019957">
    <property type="term" value="F:C-C chemokine binding"/>
    <property type="evidence" value="ECO:0007669"/>
    <property type="project" value="TreeGrafter"/>
</dbReference>
<evidence type="ECO:0000256" key="10">
    <source>
        <dbReference type="ARBA" id="ARBA00023157"/>
    </source>
</evidence>
<keyword evidence="5 17" id="KW-0812">Transmembrane</keyword>
<protein>
    <recommendedName>
        <fullName evidence="2">B2 bradykinin receptor</fullName>
    </recommendedName>
</protein>
<keyword evidence="14" id="KW-0449">Lipoprotein</keyword>
<dbReference type="PRINTS" id="PR00237">
    <property type="entry name" value="GPCRRHODOPSN"/>
</dbReference>
<comment type="caution">
    <text evidence="20">The sequence shown here is derived from an EMBL/GenBank/DDBJ whole genome shotgun (WGS) entry which is preliminary data.</text>
</comment>
<feature type="transmembrane region" description="Helical" evidence="18">
    <location>
        <begin position="207"/>
        <end position="226"/>
    </location>
</feature>
<keyword evidence="10" id="KW-1015">Disulfide bond</keyword>
<accession>A0A8T2P558</accession>
<dbReference type="PANTHER" id="PTHR10489:SF957">
    <property type="entry name" value="B2 BRADYKININ RECEPTOR"/>
    <property type="match status" value="1"/>
</dbReference>
<evidence type="ECO:0000259" key="19">
    <source>
        <dbReference type="PROSITE" id="PS50262"/>
    </source>
</evidence>
<feature type="transmembrane region" description="Helical" evidence="18">
    <location>
        <begin position="39"/>
        <end position="61"/>
    </location>
</feature>
<dbReference type="GO" id="GO:0006939">
    <property type="term" value="P:smooth muscle contraction"/>
    <property type="evidence" value="ECO:0007669"/>
    <property type="project" value="InterPro"/>
</dbReference>
<dbReference type="GO" id="GO:0009897">
    <property type="term" value="C:external side of plasma membrane"/>
    <property type="evidence" value="ECO:0007669"/>
    <property type="project" value="TreeGrafter"/>
</dbReference>
<dbReference type="PROSITE" id="PS00237">
    <property type="entry name" value="G_PROTEIN_RECEP_F1_1"/>
    <property type="match status" value="1"/>
</dbReference>
<evidence type="ECO:0000256" key="18">
    <source>
        <dbReference type="SAM" id="Phobius"/>
    </source>
</evidence>
<keyword evidence="11 17" id="KW-0675">Receptor</keyword>